<gene>
    <name evidence="8 11" type="primary">hemC</name>
    <name evidence="11" type="ORF">FPZ44_22435</name>
</gene>
<evidence type="ECO:0000256" key="1">
    <source>
        <dbReference type="ARBA" id="ARBA00002869"/>
    </source>
</evidence>
<dbReference type="HAMAP" id="MF_00260">
    <property type="entry name" value="Porphobil_deam"/>
    <property type="match status" value="1"/>
</dbReference>
<dbReference type="InterPro" id="IPR000860">
    <property type="entry name" value="HemC"/>
</dbReference>
<comment type="catalytic activity">
    <reaction evidence="7 8">
        <text>4 porphobilinogen + H2O = hydroxymethylbilane + 4 NH4(+)</text>
        <dbReference type="Rhea" id="RHEA:13185"/>
        <dbReference type="ChEBI" id="CHEBI:15377"/>
        <dbReference type="ChEBI" id="CHEBI:28938"/>
        <dbReference type="ChEBI" id="CHEBI:57845"/>
        <dbReference type="ChEBI" id="CHEBI:58126"/>
        <dbReference type="EC" id="2.5.1.61"/>
    </reaction>
</comment>
<dbReference type="PANTHER" id="PTHR11557:SF0">
    <property type="entry name" value="PORPHOBILINOGEN DEAMINASE"/>
    <property type="match status" value="1"/>
</dbReference>
<evidence type="ECO:0000256" key="8">
    <source>
        <dbReference type="HAMAP-Rule" id="MF_00260"/>
    </source>
</evidence>
<comment type="miscellaneous">
    <text evidence="8">The porphobilinogen subunits are added to the dipyrromethane group.</text>
</comment>
<dbReference type="InterPro" id="IPR036803">
    <property type="entry name" value="Porphobilinogen_deaminase_C_sf"/>
</dbReference>
<comment type="function">
    <text evidence="1 8">Tetrapolymerization of the monopyrrole PBG into the hydroxymethylbilane pre-uroporphyrinogen in several discrete steps.</text>
</comment>
<dbReference type="Pfam" id="PF03900">
    <property type="entry name" value="Porphobil_deamC"/>
    <property type="match status" value="1"/>
</dbReference>
<evidence type="ECO:0000256" key="5">
    <source>
        <dbReference type="ARBA" id="ARBA00022679"/>
    </source>
</evidence>
<keyword evidence="5 8" id="KW-0808">Transferase</keyword>
<evidence type="ECO:0000256" key="6">
    <source>
        <dbReference type="ARBA" id="ARBA00023244"/>
    </source>
</evidence>
<dbReference type="Proteomes" id="UP000318102">
    <property type="component" value="Unassembled WGS sequence"/>
</dbReference>
<dbReference type="OrthoDB" id="9810298at2"/>
<dbReference type="Gene3D" id="3.30.160.40">
    <property type="entry name" value="Porphobilinogen deaminase, C-terminal domain"/>
    <property type="match status" value="1"/>
</dbReference>
<dbReference type="SUPFAM" id="SSF54782">
    <property type="entry name" value="Porphobilinogen deaminase (hydroxymethylbilane synthase), C-terminal domain"/>
    <property type="match status" value="1"/>
</dbReference>
<dbReference type="AlphaFoldDB" id="A0A559II04"/>
<dbReference type="EC" id="2.5.1.61" evidence="8"/>
<sequence length="309" mass="33375">MRVIRVGTRQSALALTQTGHVIAALENICREEGLPYTFETHKIVTKGDQILDVTLSKVGGKGLFVKEIEQALLDDHIDMAVHSMKDMPYALPEGLCIGAVPKREDPRDCLIMKEGTSLADLPKGAKVGTSSLRRSCQLQANRPDLNIASLRGNIDTRLKKLESEGFDAIVLAAAGLHRMEWQSKITAYLPTDVCIPAVGQGALAIECRSEDEDLLQLLRSYHCEDTSITVRAERAFLGRLNGGCQVPIGAYATQDDAGMLTLVGLVGTPDGELMLSETLTGTDAETLGVAVAERLLEQGAEPILARWKG</sequence>
<dbReference type="FunFam" id="3.30.160.40:FF:000001">
    <property type="entry name" value="Porphobilinogen deaminase"/>
    <property type="match status" value="1"/>
</dbReference>
<dbReference type="InterPro" id="IPR022419">
    <property type="entry name" value="Porphobilin_deaminase_cofac_BS"/>
</dbReference>
<dbReference type="InterPro" id="IPR022418">
    <property type="entry name" value="Porphobilinogen_deaminase_C"/>
</dbReference>
<evidence type="ECO:0000259" key="9">
    <source>
        <dbReference type="Pfam" id="PF01379"/>
    </source>
</evidence>
<dbReference type="FunFam" id="3.40.190.10:FF:000005">
    <property type="entry name" value="Porphobilinogen deaminase"/>
    <property type="match status" value="1"/>
</dbReference>
<dbReference type="EMBL" id="VNJK01000004">
    <property type="protein sequence ID" value="TVX87241.1"/>
    <property type="molecule type" value="Genomic_DNA"/>
</dbReference>
<dbReference type="CDD" id="cd13646">
    <property type="entry name" value="PBP2_EcHMBS_like"/>
    <property type="match status" value="1"/>
</dbReference>
<evidence type="ECO:0000256" key="4">
    <source>
        <dbReference type="ARBA" id="ARBA00011245"/>
    </source>
</evidence>
<organism evidence="11 12">
    <name type="scientific">Paenibacillus agilis</name>
    <dbReference type="NCBI Taxonomy" id="3020863"/>
    <lineage>
        <taxon>Bacteria</taxon>
        <taxon>Bacillati</taxon>
        <taxon>Bacillota</taxon>
        <taxon>Bacilli</taxon>
        <taxon>Bacillales</taxon>
        <taxon>Paenibacillaceae</taxon>
        <taxon>Paenibacillus</taxon>
    </lineage>
</organism>
<comment type="caution">
    <text evidence="11">The sequence shown here is derived from an EMBL/GenBank/DDBJ whole genome shotgun (WGS) entry which is preliminary data.</text>
</comment>
<dbReference type="InterPro" id="IPR022417">
    <property type="entry name" value="Porphobilin_deaminase_N"/>
</dbReference>
<dbReference type="SUPFAM" id="SSF53850">
    <property type="entry name" value="Periplasmic binding protein-like II"/>
    <property type="match status" value="1"/>
</dbReference>
<dbReference type="PANTHER" id="PTHR11557">
    <property type="entry name" value="PORPHOBILINOGEN DEAMINASE"/>
    <property type="match status" value="1"/>
</dbReference>
<accession>A0A559II04</accession>
<keyword evidence="12" id="KW-1185">Reference proteome</keyword>
<evidence type="ECO:0000256" key="2">
    <source>
        <dbReference type="ARBA" id="ARBA00004735"/>
    </source>
</evidence>
<proteinExistence type="inferred from homology"/>
<dbReference type="FunFam" id="3.40.190.10:FF:000004">
    <property type="entry name" value="Porphobilinogen deaminase"/>
    <property type="match status" value="1"/>
</dbReference>
<evidence type="ECO:0000256" key="7">
    <source>
        <dbReference type="ARBA" id="ARBA00048169"/>
    </source>
</evidence>
<comment type="cofactor">
    <cofactor evidence="8">
        <name>dipyrromethane</name>
        <dbReference type="ChEBI" id="CHEBI:60342"/>
    </cofactor>
    <text evidence="8">Binds 1 dipyrromethane group covalently.</text>
</comment>
<evidence type="ECO:0000256" key="3">
    <source>
        <dbReference type="ARBA" id="ARBA00005638"/>
    </source>
</evidence>
<dbReference type="GO" id="GO:0006782">
    <property type="term" value="P:protoporphyrinogen IX biosynthetic process"/>
    <property type="evidence" value="ECO:0007669"/>
    <property type="project" value="UniProtKB-UniRule"/>
</dbReference>
<dbReference type="NCBIfam" id="TIGR00212">
    <property type="entry name" value="hemC"/>
    <property type="match status" value="1"/>
</dbReference>
<dbReference type="PRINTS" id="PR00151">
    <property type="entry name" value="PORPHBDMNASE"/>
</dbReference>
<comment type="similarity">
    <text evidence="3 8">Belongs to the HMBS family.</text>
</comment>
<feature type="domain" description="Porphobilinogen deaminase C-terminal" evidence="10">
    <location>
        <begin position="228"/>
        <end position="296"/>
    </location>
</feature>
<name>A0A559II04_9BACL</name>
<dbReference type="RefSeq" id="WP_144994135.1">
    <property type="nucleotide sequence ID" value="NZ_VNJK01000004.1"/>
</dbReference>
<dbReference type="Pfam" id="PF01379">
    <property type="entry name" value="Porphobil_deam"/>
    <property type="match status" value="1"/>
</dbReference>
<comment type="pathway">
    <text evidence="2">Porphyrin-containing compound metabolism; protoporphyrin-IX biosynthesis; coproporphyrinogen-III from 5-aminolevulinate: step 2/4.</text>
</comment>
<comment type="subunit">
    <text evidence="4 8">Monomer.</text>
</comment>
<dbReference type="PROSITE" id="PS00533">
    <property type="entry name" value="PORPHOBILINOGEN_DEAM"/>
    <property type="match status" value="1"/>
</dbReference>
<evidence type="ECO:0000313" key="12">
    <source>
        <dbReference type="Proteomes" id="UP000318102"/>
    </source>
</evidence>
<dbReference type="GO" id="GO:0004418">
    <property type="term" value="F:hydroxymethylbilane synthase activity"/>
    <property type="evidence" value="ECO:0007669"/>
    <property type="project" value="UniProtKB-UniRule"/>
</dbReference>
<evidence type="ECO:0000313" key="11">
    <source>
        <dbReference type="EMBL" id="TVX87241.1"/>
    </source>
</evidence>
<feature type="domain" description="Porphobilinogen deaminase N-terminal" evidence="9">
    <location>
        <begin position="4"/>
        <end position="215"/>
    </location>
</feature>
<dbReference type="PIRSF" id="PIRSF001438">
    <property type="entry name" value="4pyrrol_synth_OHMeBilane_synth"/>
    <property type="match status" value="1"/>
</dbReference>
<keyword evidence="6 8" id="KW-0627">Porphyrin biosynthesis</keyword>
<dbReference type="GO" id="GO:0005737">
    <property type="term" value="C:cytoplasm"/>
    <property type="evidence" value="ECO:0007669"/>
    <property type="project" value="UniProtKB-UniRule"/>
</dbReference>
<protein>
    <recommendedName>
        <fullName evidence="8">Porphobilinogen deaminase</fullName>
        <shortName evidence="8">PBG</shortName>
        <ecNumber evidence="8">2.5.1.61</ecNumber>
    </recommendedName>
    <alternativeName>
        <fullName evidence="8">Hydroxymethylbilane synthase</fullName>
        <shortName evidence="8">HMBS</shortName>
    </alternativeName>
    <alternativeName>
        <fullName evidence="8">Pre-uroporphyrinogen synthase</fullName>
    </alternativeName>
</protein>
<dbReference type="Gene3D" id="3.40.190.10">
    <property type="entry name" value="Periplasmic binding protein-like II"/>
    <property type="match status" value="2"/>
</dbReference>
<feature type="modified residue" description="S-(dipyrrolylmethanemethyl)cysteine" evidence="8">
    <location>
        <position position="244"/>
    </location>
</feature>
<evidence type="ECO:0000259" key="10">
    <source>
        <dbReference type="Pfam" id="PF03900"/>
    </source>
</evidence>
<reference evidence="11 12" key="1">
    <citation type="submission" date="2019-07" db="EMBL/GenBank/DDBJ databases">
        <authorList>
            <person name="Kim J."/>
        </authorList>
    </citation>
    <scope>NUCLEOTIDE SEQUENCE [LARGE SCALE GENOMIC DNA]</scope>
    <source>
        <strain evidence="11 12">N4</strain>
    </source>
</reference>